<dbReference type="OrthoDB" id="1164111at2759"/>
<keyword evidence="2" id="KW-1185">Reference proteome</keyword>
<dbReference type="AlphaFoldDB" id="A0A9J6FGV5"/>
<proteinExistence type="predicted"/>
<evidence type="ECO:0000313" key="2">
    <source>
        <dbReference type="Proteomes" id="UP000821853"/>
    </source>
</evidence>
<accession>A0A9J6FGV5</accession>
<comment type="caution">
    <text evidence="1">The sequence shown here is derived from an EMBL/GenBank/DDBJ whole genome shotgun (WGS) entry which is preliminary data.</text>
</comment>
<dbReference type="EMBL" id="JABSTR010000001">
    <property type="protein sequence ID" value="KAH9361664.1"/>
    <property type="molecule type" value="Genomic_DNA"/>
</dbReference>
<dbReference type="VEuPathDB" id="VectorBase:HLOH_060874"/>
<organism evidence="1 2">
    <name type="scientific">Haemaphysalis longicornis</name>
    <name type="common">Bush tick</name>
    <dbReference type="NCBI Taxonomy" id="44386"/>
    <lineage>
        <taxon>Eukaryota</taxon>
        <taxon>Metazoa</taxon>
        <taxon>Ecdysozoa</taxon>
        <taxon>Arthropoda</taxon>
        <taxon>Chelicerata</taxon>
        <taxon>Arachnida</taxon>
        <taxon>Acari</taxon>
        <taxon>Parasitiformes</taxon>
        <taxon>Ixodida</taxon>
        <taxon>Ixodoidea</taxon>
        <taxon>Ixodidae</taxon>
        <taxon>Haemaphysalinae</taxon>
        <taxon>Haemaphysalis</taxon>
    </lineage>
</organism>
<reference evidence="1 2" key="1">
    <citation type="journal article" date="2020" name="Cell">
        <title>Large-Scale Comparative Analyses of Tick Genomes Elucidate Their Genetic Diversity and Vector Capacities.</title>
        <authorList>
            <consortium name="Tick Genome and Microbiome Consortium (TIGMIC)"/>
            <person name="Jia N."/>
            <person name="Wang J."/>
            <person name="Shi W."/>
            <person name="Du L."/>
            <person name="Sun Y."/>
            <person name="Zhan W."/>
            <person name="Jiang J.F."/>
            <person name="Wang Q."/>
            <person name="Zhang B."/>
            <person name="Ji P."/>
            <person name="Bell-Sakyi L."/>
            <person name="Cui X.M."/>
            <person name="Yuan T.T."/>
            <person name="Jiang B.G."/>
            <person name="Yang W.F."/>
            <person name="Lam T.T."/>
            <person name="Chang Q.C."/>
            <person name="Ding S.J."/>
            <person name="Wang X.J."/>
            <person name="Zhu J.G."/>
            <person name="Ruan X.D."/>
            <person name="Zhao L."/>
            <person name="Wei J.T."/>
            <person name="Ye R.Z."/>
            <person name="Que T.C."/>
            <person name="Du C.H."/>
            <person name="Zhou Y.H."/>
            <person name="Cheng J.X."/>
            <person name="Dai P.F."/>
            <person name="Guo W.B."/>
            <person name="Han X.H."/>
            <person name="Huang E.J."/>
            <person name="Li L.F."/>
            <person name="Wei W."/>
            <person name="Gao Y.C."/>
            <person name="Liu J.Z."/>
            <person name="Shao H.Z."/>
            <person name="Wang X."/>
            <person name="Wang C.C."/>
            <person name="Yang T.C."/>
            <person name="Huo Q.B."/>
            <person name="Li W."/>
            <person name="Chen H.Y."/>
            <person name="Chen S.E."/>
            <person name="Zhou L.G."/>
            <person name="Ni X.B."/>
            <person name="Tian J.H."/>
            <person name="Sheng Y."/>
            <person name="Liu T."/>
            <person name="Pan Y.S."/>
            <person name="Xia L.Y."/>
            <person name="Li J."/>
            <person name="Zhao F."/>
            <person name="Cao W.C."/>
        </authorList>
    </citation>
    <scope>NUCLEOTIDE SEQUENCE [LARGE SCALE GENOMIC DNA]</scope>
    <source>
        <strain evidence="1">HaeL-2018</strain>
    </source>
</reference>
<protein>
    <submittedName>
        <fullName evidence="1">Uncharacterized protein</fullName>
    </submittedName>
</protein>
<gene>
    <name evidence="1" type="ORF">HPB48_005183</name>
</gene>
<name>A0A9J6FGV5_HAELO</name>
<sequence length="126" mass="14395">MDEAGNKPPHYWTWQFNFKFDLTEDMYAARQLWHRIRDPQKTGHRPVRVCPAVGSVRCGPFARRKVDRLSRCLRRGLSAKAADERTAAARHVRVHRSDEALLPCGLRCQVPGADLHLAQGRPQKDG</sequence>
<dbReference type="Proteomes" id="UP000821853">
    <property type="component" value="Chromosome 1"/>
</dbReference>
<evidence type="ECO:0000313" key="1">
    <source>
        <dbReference type="EMBL" id="KAH9361664.1"/>
    </source>
</evidence>